<dbReference type="Pfam" id="PF01569">
    <property type="entry name" value="PAP2"/>
    <property type="match status" value="1"/>
</dbReference>
<comment type="caution">
    <text evidence="2">The sequence shown here is derived from an EMBL/GenBank/DDBJ whole genome shotgun (WGS) entry which is preliminary data.</text>
</comment>
<keyword evidence="3" id="KW-1185">Reference proteome</keyword>
<organism evidence="2 3">
    <name type="scientific">Paracoccus aestuarii</name>
    <dbReference type="NCBI Taxonomy" id="453842"/>
    <lineage>
        <taxon>Bacteria</taxon>
        <taxon>Pseudomonadati</taxon>
        <taxon>Pseudomonadota</taxon>
        <taxon>Alphaproteobacteria</taxon>
        <taxon>Rhodobacterales</taxon>
        <taxon>Paracoccaceae</taxon>
        <taxon>Paracoccus</taxon>
    </lineage>
</organism>
<reference evidence="2 3" key="1">
    <citation type="submission" date="2018-09" db="EMBL/GenBank/DDBJ databases">
        <title>Paracoccus onubensis nov. sp. a moderate halophilic bacterium isolated from Gruta de las Maravillas (Aracena, Spain).</title>
        <authorList>
            <person name="Jurado V."/>
            <person name="Gutierrez-Patricio S."/>
            <person name="Gonzalez-Pimentel J.L."/>
            <person name="Laiz L."/>
            <person name="Saiz-Jimenez C."/>
        </authorList>
    </citation>
    <scope>NUCLEOTIDE SEQUENCE [LARGE SCALE GENOMIC DNA]</scope>
    <source>
        <strain evidence="2 3">DSM 19484</strain>
    </source>
</reference>
<dbReference type="Proteomes" id="UP000285530">
    <property type="component" value="Unassembled WGS sequence"/>
</dbReference>
<evidence type="ECO:0000313" key="2">
    <source>
        <dbReference type="EMBL" id="RJK92693.1"/>
    </source>
</evidence>
<dbReference type="SMART" id="SM00014">
    <property type="entry name" value="acidPPc"/>
    <property type="match status" value="1"/>
</dbReference>
<name>A0A418ZNN0_9RHOB</name>
<protein>
    <submittedName>
        <fullName evidence="2">Phosphatase PAP2 family protein</fullName>
    </submittedName>
</protein>
<dbReference type="InterPro" id="IPR036938">
    <property type="entry name" value="PAP2/HPO_sf"/>
</dbReference>
<dbReference type="Gene3D" id="1.20.144.10">
    <property type="entry name" value="Phosphatidic acid phosphatase type 2/haloperoxidase"/>
    <property type="match status" value="1"/>
</dbReference>
<proteinExistence type="predicted"/>
<dbReference type="InterPro" id="IPR000326">
    <property type="entry name" value="PAP2/HPO"/>
</dbReference>
<accession>A0A418ZNN0</accession>
<dbReference type="RefSeq" id="WP_119887950.1">
    <property type="nucleotide sequence ID" value="NZ_QZEV01000234.1"/>
</dbReference>
<dbReference type="SUPFAM" id="SSF48317">
    <property type="entry name" value="Acid phosphatase/Vanadium-dependent haloperoxidase"/>
    <property type="match status" value="1"/>
</dbReference>
<gene>
    <name evidence="2" type="ORF">D3P06_19105</name>
</gene>
<evidence type="ECO:0000259" key="1">
    <source>
        <dbReference type="SMART" id="SM00014"/>
    </source>
</evidence>
<evidence type="ECO:0000313" key="3">
    <source>
        <dbReference type="Proteomes" id="UP000285530"/>
    </source>
</evidence>
<dbReference type="AlphaFoldDB" id="A0A418ZNN0"/>
<feature type="non-terminal residue" evidence="2">
    <location>
        <position position="1"/>
    </location>
</feature>
<dbReference type="EMBL" id="QZEV01000234">
    <property type="protein sequence ID" value="RJK92693.1"/>
    <property type="molecule type" value="Genomic_DNA"/>
</dbReference>
<dbReference type="OrthoDB" id="9780507at2"/>
<feature type="domain" description="Phosphatidic acid phosphatase type 2/haloperoxidase" evidence="1">
    <location>
        <begin position="102"/>
        <end position="214"/>
    </location>
</feature>
<sequence>PAPGIARLPAELRLPVLRQELTEGLTVTASAGQAELACQGGPLVTITAPEAQALSDAVEMVGHYAELRADRLAEIEVQRGPLIPFFAAIHPLEPARDAATLEALACALEVATPLIMRLKLALACPRPAELSPGIQPMIASPGHPAYPSGHATQAFCLAALLTRLINPAAPFRARDPLFLLAARIAVNRTVAGVHYPVDSAAGAVLGLQIAEWLWARGQQGASLQGAGFDGEKWMDGTRPRDFHPGTLEVLMGWGDLAASRGDPFTPPQAPLWSDLLGRAREEREAALR</sequence>